<feature type="compositionally biased region" description="Basic and acidic residues" evidence="1">
    <location>
        <begin position="125"/>
        <end position="139"/>
    </location>
</feature>
<dbReference type="AlphaFoldDB" id="A0A9Q4IG74"/>
<keyword evidence="4" id="KW-1185">Reference proteome</keyword>
<feature type="domain" description="Antitoxin FitA-like ribbon-helix-helix" evidence="2">
    <location>
        <begin position="11"/>
        <end position="49"/>
    </location>
</feature>
<protein>
    <recommendedName>
        <fullName evidence="2">Antitoxin FitA-like ribbon-helix-helix domain-containing protein</fullName>
    </recommendedName>
</protein>
<reference evidence="3" key="1">
    <citation type="submission" date="2022-08" db="EMBL/GenBank/DDBJ databases">
        <title>Corynebacterium sp. nov., isolated from clinical breast specimens.</title>
        <authorList>
            <person name="Zhang T."/>
        </authorList>
    </citation>
    <scope>NUCLEOTIDE SEQUENCE</scope>
    <source>
        <strain evidence="3">CCUG 57942</strain>
    </source>
</reference>
<dbReference type="InterPro" id="IPR010985">
    <property type="entry name" value="Ribbon_hlx_hlx"/>
</dbReference>
<feature type="region of interest" description="Disordered" evidence="1">
    <location>
        <begin position="119"/>
        <end position="139"/>
    </location>
</feature>
<evidence type="ECO:0000313" key="4">
    <source>
        <dbReference type="Proteomes" id="UP001071110"/>
    </source>
</evidence>
<evidence type="ECO:0000256" key="1">
    <source>
        <dbReference type="SAM" id="MobiDB-lite"/>
    </source>
</evidence>
<proteinExistence type="predicted"/>
<comment type="caution">
    <text evidence="3">The sequence shown here is derived from an EMBL/GenBank/DDBJ whole genome shotgun (WGS) entry which is preliminary data.</text>
</comment>
<dbReference type="RefSeq" id="WP_269027177.1">
    <property type="nucleotide sequence ID" value="NZ_BAABDP010000005.1"/>
</dbReference>
<organism evidence="3 4">
    <name type="scientific">Corynebacterium pilbarense</name>
    <dbReference type="NCBI Taxonomy" id="1288393"/>
    <lineage>
        <taxon>Bacteria</taxon>
        <taxon>Bacillati</taxon>
        <taxon>Actinomycetota</taxon>
        <taxon>Actinomycetes</taxon>
        <taxon>Mycobacteriales</taxon>
        <taxon>Corynebacteriaceae</taxon>
        <taxon>Corynebacterium</taxon>
    </lineage>
</organism>
<evidence type="ECO:0000259" key="2">
    <source>
        <dbReference type="Pfam" id="PF22513"/>
    </source>
</evidence>
<evidence type="ECO:0000313" key="3">
    <source>
        <dbReference type="EMBL" id="MCZ2220366.1"/>
    </source>
</evidence>
<sequence length="139" mass="15550">MTAPQKERKTATLTIRGLDVTVKDQIQRQAKQNGRSMEAQARSILEDAAFPSKNNALVAYPKGDPISALHLSDQTQRRLEDQAQQRGHSVADEVRAILDRGTRPVDAGRIIYELSREYGGFDDFEPPKRTGSRDLPDFS</sequence>
<dbReference type="Pfam" id="PF22513">
    <property type="entry name" value="FitA-like_RHH"/>
    <property type="match status" value="2"/>
</dbReference>
<feature type="domain" description="Antitoxin FitA-like ribbon-helix-helix" evidence="2">
    <location>
        <begin position="71"/>
        <end position="100"/>
    </location>
</feature>
<dbReference type="Gene3D" id="1.10.1220.10">
    <property type="entry name" value="Met repressor-like"/>
    <property type="match status" value="2"/>
</dbReference>
<dbReference type="EMBL" id="JANRML010000002">
    <property type="protein sequence ID" value="MCZ2220366.1"/>
    <property type="molecule type" value="Genomic_DNA"/>
</dbReference>
<dbReference type="GO" id="GO:0006355">
    <property type="term" value="P:regulation of DNA-templated transcription"/>
    <property type="evidence" value="ECO:0007669"/>
    <property type="project" value="InterPro"/>
</dbReference>
<accession>A0A9Q4IG74</accession>
<dbReference type="InterPro" id="IPR053853">
    <property type="entry name" value="FitA-like_RHH"/>
</dbReference>
<dbReference type="InterPro" id="IPR013321">
    <property type="entry name" value="Arc_rbn_hlx_hlx"/>
</dbReference>
<name>A0A9Q4IG74_9CORY</name>
<gene>
    <name evidence="3" type="ORF">NUW87_03125</name>
</gene>
<dbReference type="Proteomes" id="UP001071110">
    <property type="component" value="Unassembled WGS sequence"/>
</dbReference>
<dbReference type="SUPFAM" id="SSF47598">
    <property type="entry name" value="Ribbon-helix-helix"/>
    <property type="match status" value="2"/>
</dbReference>